<dbReference type="CTD" id="7978"/>
<dbReference type="KEGG" id="dre:100536997"/>
<dbReference type="GO" id="GO:0003677">
    <property type="term" value="F:DNA binding"/>
    <property type="evidence" value="ECO:0007669"/>
    <property type="project" value="UniProtKB-KW"/>
</dbReference>
<keyword evidence="10" id="KW-0496">Mitochondrion</keyword>
<dbReference type="Pfam" id="PF02536">
    <property type="entry name" value="mTERF"/>
    <property type="match status" value="1"/>
</dbReference>
<keyword evidence="9" id="KW-0238">DNA-binding</keyword>
<dbReference type="PANTHER" id="PTHR15437">
    <property type="entry name" value="TRANSCRIPTION TERMINATION FACTOR, MITOCHONDRIAL"/>
    <property type="match status" value="1"/>
</dbReference>
<evidence type="ECO:0000256" key="11">
    <source>
        <dbReference type="ARBA" id="ARBA00023163"/>
    </source>
</evidence>
<evidence type="ECO:0000256" key="12">
    <source>
        <dbReference type="ARBA" id="ARBA00037520"/>
    </source>
</evidence>
<keyword evidence="8" id="KW-0805">Transcription regulation</keyword>
<proteinExistence type="inferred from homology"/>
<dbReference type="Proteomes" id="UP000000437">
    <property type="component" value="Chromosome 19"/>
</dbReference>
<comment type="similarity">
    <text evidence="2">Belongs to the mTERF family.</text>
</comment>
<protein>
    <submittedName>
        <fullName evidence="14">Transcription termination factor 1, mitochondrial</fullName>
    </submittedName>
</protein>
<keyword evidence="4" id="KW-0806">Transcription termination</keyword>
<dbReference type="GO" id="GO:0003676">
    <property type="term" value="F:nucleic acid binding"/>
    <property type="evidence" value="ECO:0000318"/>
    <property type="project" value="GO_Central"/>
</dbReference>
<dbReference type="InterPro" id="IPR003690">
    <property type="entry name" value="MTERF"/>
</dbReference>
<accession>A0A8M1RJ98</accession>
<dbReference type="InterPro" id="IPR038538">
    <property type="entry name" value="MTERF_sf"/>
</dbReference>
<dbReference type="FunFam" id="1.25.70.10:FF:000003">
    <property type="entry name" value="transcription termination factor 2, mitochondrial"/>
    <property type="match status" value="1"/>
</dbReference>
<evidence type="ECO:0000256" key="9">
    <source>
        <dbReference type="ARBA" id="ARBA00023125"/>
    </source>
</evidence>
<keyword evidence="5" id="KW-0597">Phosphoprotein</keyword>
<dbReference type="GO" id="GO:0005759">
    <property type="term" value="C:mitochondrial matrix"/>
    <property type="evidence" value="ECO:0000318"/>
    <property type="project" value="GO_Central"/>
</dbReference>
<evidence type="ECO:0000256" key="6">
    <source>
        <dbReference type="ARBA" id="ARBA00022737"/>
    </source>
</evidence>
<dbReference type="PANTHER" id="PTHR15437:SF2">
    <property type="entry name" value="TRANSCRIPTION TERMINATION FACTOR 1, MITOCHONDRIAL"/>
    <property type="match status" value="1"/>
</dbReference>
<evidence type="ECO:0000256" key="8">
    <source>
        <dbReference type="ARBA" id="ARBA00023015"/>
    </source>
</evidence>
<comment type="subunit">
    <text evidence="3">Monomer.</text>
</comment>
<keyword evidence="6" id="KW-0677">Repeat</keyword>
<evidence type="ECO:0000256" key="7">
    <source>
        <dbReference type="ARBA" id="ARBA00022946"/>
    </source>
</evidence>
<evidence type="ECO:0000313" key="14">
    <source>
        <dbReference type="RefSeq" id="XP_003200550.3"/>
    </source>
</evidence>
<keyword evidence="7" id="KW-0809">Transit peptide</keyword>
<organism evidence="13 14">
    <name type="scientific">Danio rerio</name>
    <name type="common">Zebrafish</name>
    <name type="synonym">Brachydanio rerio</name>
    <dbReference type="NCBI Taxonomy" id="7955"/>
    <lineage>
        <taxon>Eukaryota</taxon>
        <taxon>Metazoa</taxon>
        <taxon>Chordata</taxon>
        <taxon>Craniata</taxon>
        <taxon>Vertebrata</taxon>
        <taxon>Euteleostomi</taxon>
        <taxon>Actinopterygii</taxon>
        <taxon>Neopterygii</taxon>
        <taxon>Teleostei</taxon>
        <taxon>Ostariophysi</taxon>
        <taxon>Cypriniformes</taxon>
        <taxon>Danionidae</taxon>
        <taxon>Danioninae</taxon>
        <taxon>Danio</taxon>
    </lineage>
</organism>
<keyword evidence="11" id="KW-0804">Transcription</keyword>
<dbReference type="RefSeq" id="XP_003200550.3">
    <property type="nucleotide sequence ID" value="XM_003200502.5"/>
</dbReference>
<keyword evidence="13" id="KW-1185">Reference proteome</keyword>
<evidence type="ECO:0000313" key="13">
    <source>
        <dbReference type="Proteomes" id="UP000000437"/>
    </source>
</evidence>
<dbReference type="Gene3D" id="1.25.70.10">
    <property type="entry name" value="Transcription termination factor 3, mitochondrial"/>
    <property type="match status" value="1"/>
</dbReference>
<sequence length="366" mass="41769">MAQRQMFYFLLSVRRCVQLPVASRLCSSSPQNVDPAAENKCLLESLSSLGVDLSSARRRHPGVLKRALTNEQGLARFLQSKGADAAAVASIISRFPRCITRSSKHLQERWSLWRSIFQSDGEMVEILSRSPESFFRSSDNKNLEENITFLKSLGITPKDLHRLLTTAPRTFSNSVALNRNMVELLQSVCASLGGDNEKEFARIIISKNLYIFIRSTNRIRANVDFLLSEMKLSDSEAQVFLQSHGALILDLSHESLKKNFQNLRLKLRSLGCGEEDLRKMILKFSLVLFMSAQLLNTKLDCFLDAGINIQQLILKPKVLDFSVENIRRRLEQLRALDYDFQKQGIAVLDMSNKRFQEKIRRLENEL</sequence>
<evidence type="ECO:0000256" key="10">
    <source>
        <dbReference type="ARBA" id="ARBA00023128"/>
    </source>
</evidence>
<dbReference type="GeneID" id="100536997"/>
<dbReference type="GO" id="GO:0006393">
    <property type="term" value="P:termination of mitochondrial transcription"/>
    <property type="evidence" value="ECO:0000318"/>
    <property type="project" value="GO_Central"/>
</dbReference>
<comment type="subcellular location">
    <subcellularLocation>
        <location evidence="1">Mitochondrion</location>
    </subcellularLocation>
</comment>
<reference evidence="14" key="1">
    <citation type="submission" date="2025-08" db="UniProtKB">
        <authorList>
            <consortium name="RefSeq"/>
        </authorList>
    </citation>
    <scope>IDENTIFICATION</scope>
    <source>
        <strain evidence="14">Tuebingen</strain>
        <tissue evidence="14">Fibroblasts and whole tissue</tissue>
    </source>
</reference>
<name>A0A8M1RJ98_DANRE</name>
<evidence type="ECO:0000256" key="3">
    <source>
        <dbReference type="ARBA" id="ARBA00011245"/>
    </source>
</evidence>
<evidence type="ECO:0000256" key="5">
    <source>
        <dbReference type="ARBA" id="ARBA00022553"/>
    </source>
</evidence>
<evidence type="ECO:0000256" key="2">
    <source>
        <dbReference type="ARBA" id="ARBA00007692"/>
    </source>
</evidence>
<dbReference type="SMART" id="SM00733">
    <property type="entry name" value="Mterf"/>
    <property type="match status" value="5"/>
</dbReference>
<dbReference type="AlphaFoldDB" id="A0A8M1RJ98"/>
<dbReference type="OrthoDB" id="637682at2759"/>
<gene>
    <name evidence="14" type="primary">mterf1</name>
</gene>
<dbReference type="FunCoup" id="A0A8M1RJ98">
    <property type="interactions" value="242"/>
</dbReference>
<evidence type="ECO:0000256" key="4">
    <source>
        <dbReference type="ARBA" id="ARBA00022472"/>
    </source>
</evidence>
<comment type="function">
    <text evidence="12">Transcription termination factor. Binds to a 28 bp region within the tRNA(Leu(uur)) gene at a position immediately adjacent to and downstream of the 16S rRNA gene; this region comprises a tridecamer sequence critical for directing accurate termination. Binds DNA along the major grove and promotes DNA bending and partial unwinding. Promotes base flipping. Transcription termination activity appears to be polarized with highest specificity for transcripts initiated on the light strand.</text>
</comment>
<evidence type="ECO:0000256" key="1">
    <source>
        <dbReference type="ARBA" id="ARBA00004173"/>
    </source>
</evidence>